<dbReference type="AlphaFoldDB" id="A0A3N1GF27"/>
<dbReference type="Proteomes" id="UP000271683">
    <property type="component" value="Unassembled WGS sequence"/>
</dbReference>
<proteinExistence type="predicted"/>
<dbReference type="EMBL" id="RJKL01000001">
    <property type="protein sequence ID" value="ROP28887.1"/>
    <property type="molecule type" value="Genomic_DNA"/>
</dbReference>
<reference evidence="1 2" key="1">
    <citation type="submission" date="2018-11" db="EMBL/GenBank/DDBJ databases">
        <title>Sequencing the genomes of 1000 actinobacteria strains.</title>
        <authorList>
            <person name="Klenk H.-P."/>
        </authorList>
    </citation>
    <scope>NUCLEOTIDE SEQUENCE [LARGE SCALE GENOMIC DNA]</scope>
    <source>
        <strain evidence="1 2">DSM 43634</strain>
    </source>
</reference>
<comment type="caution">
    <text evidence="1">The sequence shown here is derived from an EMBL/GenBank/DDBJ whole genome shotgun (WGS) entry which is preliminary data.</text>
</comment>
<evidence type="ECO:0000313" key="1">
    <source>
        <dbReference type="EMBL" id="ROP28887.1"/>
    </source>
</evidence>
<evidence type="ECO:0000313" key="2">
    <source>
        <dbReference type="Proteomes" id="UP000271683"/>
    </source>
</evidence>
<accession>A0A3N1GF27</accession>
<sequence length="119" mass="13292">MVPRVGISVSEHRHRGSEGLQLFDDSAETEPYEAYVFTDETYDNLLTARMSPLSVMEVLHAHGVVRRHIGSAMQVAGQDRKGDWLVVALIEDSDDVYTVASARYLDDEEIEAIARIKGD</sequence>
<name>A0A3N1GF27_9ACTN</name>
<gene>
    <name evidence="1" type="ORF">EDD30_1665</name>
</gene>
<protein>
    <submittedName>
        <fullName evidence="1">Uncharacterized protein</fullName>
    </submittedName>
</protein>
<organism evidence="1 2">
    <name type="scientific">Couchioplanes caeruleus</name>
    <dbReference type="NCBI Taxonomy" id="56438"/>
    <lineage>
        <taxon>Bacteria</taxon>
        <taxon>Bacillati</taxon>
        <taxon>Actinomycetota</taxon>
        <taxon>Actinomycetes</taxon>
        <taxon>Micromonosporales</taxon>
        <taxon>Micromonosporaceae</taxon>
        <taxon>Couchioplanes</taxon>
    </lineage>
</organism>